<feature type="transmembrane region" description="Helical" evidence="1">
    <location>
        <begin position="39"/>
        <end position="58"/>
    </location>
</feature>
<comment type="caution">
    <text evidence="2">The sequence shown here is derived from an EMBL/GenBank/DDBJ whole genome shotgun (WGS) entry which is preliminary data.</text>
</comment>
<keyword evidence="1" id="KW-0812">Transmembrane</keyword>
<protein>
    <submittedName>
        <fullName evidence="2">Uncharacterized protein</fullName>
    </submittedName>
</protein>
<feature type="transmembrane region" description="Helical" evidence="1">
    <location>
        <begin position="99"/>
        <end position="123"/>
    </location>
</feature>
<keyword evidence="1" id="KW-1133">Transmembrane helix</keyword>
<proteinExistence type="predicted"/>
<organism evidence="2 3">
    <name type="scientific">Rubellimicrobium mesophilum DSM 19309</name>
    <dbReference type="NCBI Taxonomy" id="442562"/>
    <lineage>
        <taxon>Bacteria</taxon>
        <taxon>Pseudomonadati</taxon>
        <taxon>Pseudomonadota</taxon>
        <taxon>Alphaproteobacteria</taxon>
        <taxon>Rhodobacterales</taxon>
        <taxon>Roseobacteraceae</taxon>
        <taxon>Rubellimicrobium</taxon>
    </lineage>
</organism>
<sequence length="143" mass="15284">MRDIPFVFFLAAVLCVMTGMSLGIWMGMAQQFQFAPVHAHLNLVGWATMALFAIYYRLTPQAAQGWLPRIHAVLAITGIIAMASGLAGEIAGRNGLIPALQVGSLLTAASMLLFLFTVVRFGFGTAPTRAGRMARDAAMTPAE</sequence>
<keyword evidence="1" id="KW-0472">Membrane</keyword>
<evidence type="ECO:0000256" key="1">
    <source>
        <dbReference type="SAM" id="Phobius"/>
    </source>
</evidence>
<dbReference type="AlphaFoldDB" id="A0A017HVV2"/>
<dbReference type="EMBL" id="AOSK01000005">
    <property type="protein sequence ID" value="EYD78298.1"/>
    <property type="molecule type" value="Genomic_DNA"/>
</dbReference>
<dbReference type="STRING" id="442562.Rumeso_00127"/>
<feature type="transmembrane region" description="Helical" evidence="1">
    <location>
        <begin position="70"/>
        <end position="87"/>
    </location>
</feature>
<dbReference type="RefSeq" id="WP_051521554.1">
    <property type="nucleotide sequence ID" value="NZ_KK088615.1"/>
</dbReference>
<dbReference type="Proteomes" id="UP000019666">
    <property type="component" value="Unassembled WGS sequence"/>
</dbReference>
<name>A0A017HVV2_9RHOB</name>
<dbReference type="HOGENOM" id="CLU_150673_0_0_5"/>
<dbReference type="OrthoDB" id="9808748at2"/>
<evidence type="ECO:0000313" key="3">
    <source>
        <dbReference type="Proteomes" id="UP000019666"/>
    </source>
</evidence>
<evidence type="ECO:0000313" key="2">
    <source>
        <dbReference type="EMBL" id="EYD78298.1"/>
    </source>
</evidence>
<keyword evidence="3" id="KW-1185">Reference proteome</keyword>
<reference evidence="2 3" key="1">
    <citation type="submission" date="2013-02" db="EMBL/GenBank/DDBJ databases">
        <authorList>
            <person name="Fiebig A."/>
            <person name="Goeker M."/>
            <person name="Klenk H.-P.P."/>
        </authorList>
    </citation>
    <scope>NUCLEOTIDE SEQUENCE [LARGE SCALE GENOMIC DNA]</scope>
    <source>
        <strain evidence="2 3">DSM 19309</strain>
    </source>
</reference>
<dbReference type="Gene3D" id="1.20.210.10">
    <property type="entry name" value="Cytochrome c oxidase-like, subunit I domain"/>
    <property type="match status" value="1"/>
</dbReference>
<gene>
    <name evidence="2" type="ORF">Rumeso_00127</name>
</gene>
<dbReference type="InterPro" id="IPR036927">
    <property type="entry name" value="Cyt_c_oxase-like_su1_sf"/>
</dbReference>
<accession>A0A017HVV2</accession>